<comment type="subcellular location">
    <subcellularLocation>
        <location evidence="1">Cell inner membrane</location>
        <topology evidence="1">Multi-pass membrane protein</topology>
    </subcellularLocation>
</comment>
<evidence type="ECO:0000256" key="6">
    <source>
        <dbReference type="ARBA" id="ARBA00022989"/>
    </source>
</evidence>
<keyword evidence="7 8" id="KW-0472">Membrane</keyword>
<feature type="transmembrane region" description="Helical" evidence="8">
    <location>
        <begin position="222"/>
        <end position="239"/>
    </location>
</feature>
<dbReference type="Pfam" id="PF00482">
    <property type="entry name" value="T2SSF"/>
    <property type="match status" value="2"/>
</dbReference>
<keyword evidence="3" id="KW-1003">Cell membrane</keyword>
<dbReference type="PANTHER" id="PTHR30012">
    <property type="entry name" value="GENERAL SECRETION PATHWAY PROTEIN"/>
    <property type="match status" value="1"/>
</dbReference>
<dbReference type="STRING" id="1618550.UT39_C0004G0010"/>
<proteinExistence type="inferred from homology"/>
<dbReference type="InterPro" id="IPR003004">
    <property type="entry name" value="GspF/PilC"/>
</dbReference>
<dbReference type="PATRIC" id="fig|1618550.3.peg.316"/>
<dbReference type="PRINTS" id="PR00812">
    <property type="entry name" value="BCTERIALGSPF"/>
</dbReference>
<keyword evidence="4" id="KW-0997">Cell inner membrane</keyword>
<accession>A0A0G0NFT3</accession>
<name>A0A0G0NFT3_9BACT</name>
<feature type="transmembrane region" description="Helical" evidence="8">
    <location>
        <begin position="372"/>
        <end position="396"/>
    </location>
</feature>
<evidence type="ECO:0000313" key="11">
    <source>
        <dbReference type="Proteomes" id="UP000034246"/>
    </source>
</evidence>
<dbReference type="InterPro" id="IPR042094">
    <property type="entry name" value="T2SS_GspF_sf"/>
</dbReference>
<protein>
    <submittedName>
        <fullName evidence="10">Type II secretion system F domain protein</fullName>
    </submittedName>
</protein>
<feature type="domain" description="Type II secretion system protein GspF" evidence="9">
    <location>
        <begin position="65"/>
        <end position="188"/>
    </location>
</feature>
<keyword evidence="6 8" id="KW-1133">Transmembrane helix</keyword>
<evidence type="ECO:0000256" key="5">
    <source>
        <dbReference type="ARBA" id="ARBA00022692"/>
    </source>
</evidence>
<sequence length="402" mass="44328">MTLYSYKVKDQKGKVVEDLIQAPSIKDAAATLVSDGYKILTIKKVDQNIGGILSGSISISDKAAFCRFLATMLRAGLPLPEAIDILKDEAKSRKLKKVLMDVSFEVRKGKTMSSVLSKYKRDFDPVFLTMIKAGEESGTMDKSFDYMAKQLILTYELIQKVKGAMMYPIVIVGAMIANFVVMLVFVLPKLATVFFQLNVKLPPATKFVLSVGEFVGKYTTEVLVGVFAFAFIVFMLFNIQKTRDAIFDFFMGLPAIKGIVIQIDVARFSRTLSTLLASGVPIMVCLEVCSNVLRQPALRKQAKQFSAGIAQGKQLSEIIMSGKKVFPSTVVQTIKAGEKSGSLESVLEEMAEFYEREVDYNLKKLTSLLEPLLMLVIGIAVGAMVIIMITPIYSLVGGMNQF</sequence>
<gene>
    <name evidence="10" type="ORF">UT39_C0004G0010</name>
</gene>
<dbReference type="EMBL" id="LBWP01000004">
    <property type="protein sequence ID" value="KKR11651.1"/>
    <property type="molecule type" value="Genomic_DNA"/>
</dbReference>
<dbReference type="Gene3D" id="1.20.81.30">
    <property type="entry name" value="Type II secretion system (T2SS), domain F"/>
    <property type="match status" value="2"/>
</dbReference>
<feature type="domain" description="Type II secretion system protein GspF" evidence="9">
    <location>
        <begin position="268"/>
        <end position="391"/>
    </location>
</feature>
<evidence type="ECO:0000256" key="8">
    <source>
        <dbReference type="SAM" id="Phobius"/>
    </source>
</evidence>
<dbReference type="FunFam" id="1.20.81.30:FF:000001">
    <property type="entry name" value="Type II secretion system protein F"/>
    <property type="match status" value="2"/>
</dbReference>
<evidence type="ECO:0000256" key="1">
    <source>
        <dbReference type="ARBA" id="ARBA00004429"/>
    </source>
</evidence>
<evidence type="ECO:0000256" key="2">
    <source>
        <dbReference type="ARBA" id="ARBA00005745"/>
    </source>
</evidence>
<evidence type="ECO:0000256" key="4">
    <source>
        <dbReference type="ARBA" id="ARBA00022519"/>
    </source>
</evidence>
<dbReference type="InterPro" id="IPR018076">
    <property type="entry name" value="T2SS_GspF_dom"/>
</dbReference>
<evidence type="ECO:0000256" key="3">
    <source>
        <dbReference type="ARBA" id="ARBA00022475"/>
    </source>
</evidence>
<evidence type="ECO:0000259" key="9">
    <source>
        <dbReference type="Pfam" id="PF00482"/>
    </source>
</evidence>
<dbReference type="PANTHER" id="PTHR30012:SF0">
    <property type="entry name" value="TYPE II SECRETION SYSTEM PROTEIN F-RELATED"/>
    <property type="match status" value="1"/>
</dbReference>
<comment type="similarity">
    <text evidence="2">Belongs to the GSP F family.</text>
</comment>
<evidence type="ECO:0000256" key="7">
    <source>
        <dbReference type="ARBA" id="ARBA00023136"/>
    </source>
</evidence>
<dbReference type="GO" id="GO:0005886">
    <property type="term" value="C:plasma membrane"/>
    <property type="evidence" value="ECO:0007669"/>
    <property type="project" value="UniProtKB-SubCell"/>
</dbReference>
<feature type="transmembrane region" description="Helical" evidence="8">
    <location>
        <begin position="165"/>
        <end position="187"/>
    </location>
</feature>
<keyword evidence="5 8" id="KW-0812">Transmembrane</keyword>
<dbReference type="AlphaFoldDB" id="A0A0G0NFT3"/>
<evidence type="ECO:0000313" key="10">
    <source>
        <dbReference type="EMBL" id="KKR11651.1"/>
    </source>
</evidence>
<dbReference type="Proteomes" id="UP000034246">
    <property type="component" value="Unassembled WGS sequence"/>
</dbReference>
<organism evidence="10 11">
    <name type="scientific">Candidatus Woesebacteria bacterium GW2011_GWA1_39_21</name>
    <dbReference type="NCBI Taxonomy" id="1618550"/>
    <lineage>
        <taxon>Bacteria</taxon>
        <taxon>Candidatus Woeseibacteriota</taxon>
    </lineage>
</organism>
<reference evidence="10 11" key="1">
    <citation type="journal article" date="2015" name="Nature">
        <title>rRNA introns, odd ribosomes, and small enigmatic genomes across a large radiation of phyla.</title>
        <authorList>
            <person name="Brown C.T."/>
            <person name="Hug L.A."/>
            <person name="Thomas B.C."/>
            <person name="Sharon I."/>
            <person name="Castelle C.J."/>
            <person name="Singh A."/>
            <person name="Wilkins M.J."/>
            <person name="Williams K.H."/>
            <person name="Banfield J.F."/>
        </authorList>
    </citation>
    <scope>NUCLEOTIDE SEQUENCE [LARGE SCALE GENOMIC DNA]</scope>
</reference>
<comment type="caution">
    <text evidence="10">The sequence shown here is derived from an EMBL/GenBank/DDBJ whole genome shotgun (WGS) entry which is preliminary data.</text>
</comment>